<dbReference type="InterPro" id="IPR013154">
    <property type="entry name" value="ADH-like_N"/>
</dbReference>
<comment type="caution">
    <text evidence="2">The sequence shown here is derived from an EMBL/GenBank/DDBJ whole genome shotgun (WGS) entry which is preliminary data.</text>
</comment>
<evidence type="ECO:0000313" key="2">
    <source>
        <dbReference type="EMBL" id="KAF8668036.1"/>
    </source>
</evidence>
<dbReference type="EMBL" id="JACYCC010000349">
    <property type="protein sequence ID" value="KAF8668036.1"/>
    <property type="molecule type" value="Genomic_DNA"/>
</dbReference>
<dbReference type="InterPro" id="IPR013149">
    <property type="entry name" value="ADH-like_C"/>
</dbReference>
<dbReference type="GO" id="GO:0016491">
    <property type="term" value="F:oxidoreductase activity"/>
    <property type="evidence" value="ECO:0007669"/>
    <property type="project" value="InterPro"/>
</dbReference>
<protein>
    <submittedName>
        <fullName evidence="2">Alcohol dehydrogenase zinc-binding domain protein</fullName>
    </submittedName>
</protein>
<dbReference type="InterPro" id="IPR052711">
    <property type="entry name" value="Zinc_ADH-like"/>
</dbReference>
<dbReference type="Pfam" id="PF00107">
    <property type="entry name" value="ADH_zinc_N"/>
    <property type="match status" value="1"/>
</dbReference>
<dbReference type="Proteomes" id="UP000650582">
    <property type="component" value="Unassembled WGS sequence"/>
</dbReference>
<feature type="domain" description="Enoyl reductase (ER)" evidence="1">
    <location>
        <begin position="24"/>
        <end position="341"/>
    </location>
</feature>
<dbReference type="InterPro" id="IPR011032">
    <property type="entry name" value="GroES-like_sf"/>
</dbReference>
<dbReference type="SMART" id="SM00829">
    <property type="entry name" value="PKS_ER"/>
    <property type="match status" value="1"/>
</dbReference>
<sequence length="344" mass="36805">MAFSIPTVANAWRYPPGEPSSWDGYHSLELRDVQVHAPGKGEVLVKIRAVTLNSRRDVKICRGTYPLPGFTTGSDGKGLIPTSDGAGDIVAIGEDVTGWTIGDRVHSLFSEGWISGPLKATKFILPIPDHLSYEEGASTACAGITAFNALFDSGELTPDSTVLVLGSGGVSVLGAQFAKAAGARVIATTSSQEKAQKYKELGVSHVINYRETPNWAEEVKKVTDGQGVDQVLETSGQGTLMEAIRSLKAKGVVHLIGGSTEEAPTTAYRDLTLGLMSSGGKLSHCSSPQNTLGKDVAQRLDSFMTQHKLKPLLDSRVFAWEEANKAFEYLERGARFGKVVIRVD</sequence>
<dbReference type="PANTHER" id="PTHR45033:SF2">
    <property type="entry name" value="ZINC-TYPE ALCOHOL DEHYDROGENASE-LIKE PROTEIN C1773.06C"/>
    <property type="match status" value="1"/>
</dbReference>
<dbReference type="AlphaFoldDB" id="A0A8H7LII5"/>
<dbReference type="Gene3D" id="3.40.50.720">
    <property type="entry name" value="NAD(P)-binding Rossmann-like Domain"/>
    <property type="match status" value="1"/>
</dbReference>
<dbReference type="Pfam" id="PF08240">
    <property type="entry name" value="ADH_N"/>
    <property type="match status" value="1"/>
</dbReference>
<name>A0A8H7LII5_9AGAM</name>
<evidence type="ECO:0000313" key="3">
    <source>
        <dbReference type="Proteomes" id="UP000650582"/>
    </source>
</evidence>
<accession>A0A8H7LII5</accession>
<reference evidence="2" key="1">
    <citation type="submission" date="2020-09" db="EMBL/GenBank/DDBJ databases">
        <title>Comparative genome analyses of four rice-infecting Rhizoctonia solani isolates reveal extensive enrichment of homogalacturonan modification genes.</title>
        <authorList>
            <person name="Lee D.-Y."/>
            <person name="Jeon J."/>
            <person name="Kim K.-T."/>
            <person name="Cheong K."/>
            <person name="Song H."/>
            <person name="Choi G."/>
            <person name="Ko J."/>
            <person name="Opiyo S.O."/>
            <person name="Zuo S."/>
            <person name="Madhav S."/>
            <person name="Lee Y.-H."/>
            <person name="Wang G.-L."/>
        </authorList>
    </citation>
    <scope>NUCLEOTIDE SEQUENCE</scope>
    <source>
        <strain evidence="2">AG1-IA YN-7</strain>
    </source>
</reference>
<dbReference type="SUPFAM" id="SSF51735">
    <property type="entry name" value="NAD(P)-binding Rossmann-fold domains"/>
    <property type="match status" value="1"/>
</dbReference>
<organism evidence="2 3">
    <name type="scientific">Rhizoctonia solani</name>
    <dbReference type="NCBI Taxonomy" id="456999"/>
    <lineage>
        <taxon>Eukaryota</taxon>
        <taxon>Fungi</taxon>
        <taxon>Dikarya</taxon>
        <taxon>Basidiomycota</taxon>
        <taxon>Agaricomycotina</taxon>
        <taxon>Agaricomycetes</taxon>
        <taxon>Cantharellales</taxon>
        <taxon>Ceratobasidiaceae</taxon>
        <taxon>Rhizoctonia</taxon>
    </lineage>
</organism>
<dbReference type="Gene3D" id="3.90.180.10">
    <property type="entry name" value="Medium-chain alcohol dehydrogenases, catalytic domain"/>
    <property type="match status" value="1"/>
</dbReference>
<proteinExistence type="predicted"/>
<dbReference type="InterPro" id="IPR036291">
    <property type="entry name" value="NAD(P)-bd_dom_sf"/>
</dbReference>
<dbReference type="SUPFAM" id="SSF50129">
    <property type="entry name" value="GroES-like"/>
    <property type="match status" value="1"/>
</dbReference>
<gene>
    <name evidence="2" type="ORF">RHS04_09177</name>
</gene>
<dbReference type="InterPro" id="IPR020843">
    <property type="entry name" value="ER"/>
</dbReference>
<dbReference type="PANTHER" id="PTHR45033">
    <property type="match status" value="1"/>
</dbReference>
<dbReference type="CDD" id="cd08276">
    <property type="entry name" value="MDR7"/>
    <property type="match status" value="1"/>
</dbReference>
<evidence type="ECO:0000259" key="1">
    <source>
        <dbReference type="SMART" id="SM00829"/>
    </source>
</evidence>